<organism evidence="2 3">
    <name type="scientific">Necator americanus</name>
    <name type="common">Human hookworm</name>
    <dbReference type="NCBI Taxonomy" id="51031"/>
    <lineage>
        <taxon>Eukaryota</taxon>
        <taxon>Metazoa</taxon>
        <taxon>Ecdysozoa</taxon>
        <taxon>Nematoda</taxon>
        <taxon>Chromadorea</taxon>
        <taxon>Rhabditida</taxon>
        <taxon>Rhabditina</taxon>
        <taxon>Rhabditomorpha</taxon>
        <taxon>Strongyloidea</taxon>
        <taxon>Ancylostomatidae</taxon>
        <taxon>Bunostominae</taxon>
        <taxon>Necator</taxon>
    </lineage>
</organism>
<reference evidence="2 3" key="1">
    <citation type="submission" date="2023-08" db="EMBL/GenBank/DDBJ databases">
        <title>A Necator americanus chromosomal reference genome.</title>
        <authorList>
            <person name="Ilik V."/>
            <person name="Petrzelkova K.J."/>
            <person name="Pardy F."/>
            <person name="Fuh T."/>
            <person name="Niatou-Singa F.S."/>
            <person name="Gouil Q."/>
            <person name="Baker L."/>
            <person name="Ritchie M.E."/>
            <person name="Jex A.R."/>
            <person name="Gazzola D."/>
            <person name="Li H."/>
            <person name="Toshio Fujiwara R."/>
            <person name="Zhan B."/>
            <person name="Aroian R.V."/>
            <person name="Pafco B."/>
            <person name="Schwarz E.M."/>
        </authorList>
    </citation>
    <scope>NUCLEOTIDE SEQUENCE [LARGE SCALE GENOMIC DNA]</scope>
    <source>
        <strain evidence="2 3">Aroian</strain>
        <tissue evidence="2">Whole animal</tissue>
    </source>
</reference>
<keyword evidence="3" id="KW-1185">Reference proteome</keyword>
<comment type="caution">
    <text evidence="2">The sequence shown here is derived from an EMBL/GenBank/DDBJ whole genome shotgun (WGS) entry which is preliminary data.</text>
</comment>
<dbReference type="EMBL" id="JAVFWL010000006">
    <property type="protein sequence ID" value="KAK6764536.1"/>
    <property type="molecule type" value="Genomic_DNA"/>
</dbReference>
<gene>
    <name evidence="2" type="primary">Necator_chrX.g24911</name>
    <name evidence="2" type="ORF">RB195_024746</name>
</gene>
<sequence length="162" mass="19001">MHSKKPNGTCMTREFTTTQLFKRVTYTQQNRMQEQQQELKQQVGNSEDMIHMIHAMSKDEECEEESNSLNVPIKRSRQKLTGLQVQVECEERSVQQVYDCYENNQDDYEDDIDSDNRHNPTSDPGYLELMIDEVKTYSDDEIMEECNEHGLEDISSDDDETS</sequence>
<proteinExistence type="predicted"/>
<dbReference type="Proteomes" id="UP001303046">
    <property type="component" value="Unassembled WGS sequence"/>
</dbReference>
<accession>A0ABR1ERK6</accession>
<protein>
    <submittedName>
        <fullName evidence="2">Uncharacterized protein</fullName>
    </submittedName>
</protein>
<evidence type="ECO:0000313" key="3">
    <source>
        <dbReference type="Proteomes" id="UP001303046"/>
    </source>
</evidence>
<evidence type="ECO:0000256" key="1">
    <source>
        <dbReference type="SAM" id="MobiDB-lite"/>
    </source>
</evidence>
<name>A0ABR1ERK6_NECAM</name>
<feature type="region of interest" description="Disordered" evidence="1">
    <location>
        <begin position="102"/>
        <end position="125"/>
    </location>
</feature>
<evidence type="ECO:0000313" key="2">
    <source>
        <dbReference type="EMBL" id="KAK6764536.1"/>
    </source>
</evidence>
<feature type="compositionally biased region" description="Acidic residues" evidence="1">
    <location>
        <begin position="104"/>
        <end position="113"/>
    </location>
</feature>